<evidence type="ECO:0000256" key="1">
    <source>
        <dbReference type="ARBA" id="ARBA00023015"/>
    </source>
</evidence>
<dbReference type="Gene3D" id="1.10.260.40">
    <property type="entry name" value="lambda repressor-like DNA-binding domains"/>
    <property type="match status" value="1"/>
</dbReference>
<dbReference type="InterPro" id="IPR001387">
    <property type="entry name" value="Cro/C1-type_HTH"/>
</dbReference>
<evidence type="ECO:0000256" key="3">
    <source>
        <dbReference type="ARBA" id="ARBA00023163"/>
    </source>
</evidence>
<dbReference type="PANTHER" id="PTHR40661">
    <property type="match status" value="1"/>
</dbReference>
<evidence type="ECO:0000313" key="5">
    <source>
        <dbReference type="EMBL" id="RFC66482.1"/>
    </source>
</evidence>
<evidence type="ECO:0000259" key="4">
    <source>
        <dbReference type="SMART" id="SM00530"/>
    </source>
</evidence>
<keyword evidence="2" id="KW-0238">DNA-binding</keyword>
<dbReference type="AlphaFoldDB" id="A0A371XBA3"/>
<dbReference type="SUPFAM" id="SSF51306">
    <property type="entry name" value="LexA/Signal peptidase"/>
    <property type="match status" value="1"/>
</dbReference>
<dbReference type="GO" id="GO:0003677">
    <property type="term" value="F:DNA binding"/>
    <property type="evidence" value="ECO:0007669"/>
    <property type="project" value="UniProtKB-KW"/>
</dbReference>
<dbReference type="SUPFAM" id="SSF47413">
    <property type="entry name" value="lambda repressor-like DNA-binding domains"/>
    <property type="match status" value="1"/>
</dbReference>
<protein>
    <submittedName>
        <fullName evidence="5">LexA family transcriptional regulator</fullName>
    </submittedName>
</protein>
<evidence type="ECO:0000256" key="2">
    <source>
        <dbReference type="ARBA" id="ARBA00023125"/>
    </source>
</evidence>
<feature type="domain" description="HTH cro/C1-type" evidence="4">
    <location>
        <begin position="7"/>
        <end position="63"/>
    </location>
</feature>
<dbReference type="PANTHER" id="PTHR40661:SF3">
    <property type="entry name" value="FELS-1 PROPHAGE TRANSCRIPTIONAL REGULATOR"/>
    <property type="match status" value="1"/>
</dbReference>
<dbReference type="EMBL" id="QURL01000001">
    <property type="protein sequence ID" value="RFC66482.1"/>
    <property type="molecule type" value="Genomic_DNA"/>
</dbReference>
<dbReference type="SMART" id="SM00530">
    <property type="entry name" value="HTH_XRE"/>
    <property type="match status" value="1"/>
</dbReference>
<comment type="caution">
    <text evidence="5">The sequence shown here is derived from an EMBL/GenBank/DDBJ whole genome shotgun (WGS) entry which is preliminary data.</text>
</comment>
<sequence>MSEMSDRLRQARVEAGYGSASAAAAAVGINPSTYRAHENGQNEFGPEYATLYGRRFSVAPGWLLTGSGDERVEADTDFERHEERGAFSSASAYRPKRPGGVPEVDVQAGAGEGRVGEIVQMTANGQAFSAHPVVAEWVFSDDWLAELRAKSSGSIVLPIVGDSMRPNYQPGDRVLVDLRQTQFMDGVVFLISVDDDAPSVKRLTKVYRSDPPMVTVISDNEAIPNRDIEAEYVKIIGRIVGRLTRE</sequence>
<dbReference type="Proteomes" id="UP000264310">
    <property type="component" value="Unassembled WGS sequence"/>
</dbReference>
<keyword evidence="3" id="KW-0804">Transcription</keyword>
<gene>
    <name evidence="5" type="ORF">DYI37_03300</name>
</gene>
<evidence type="ECO:0000313" key="6">
    <source>
        <dbReference type="Proteomes" id="UP000264310"/>
    </source>
</evidence>
<dbReference type="CDD" id="cd06529">
    <property type="entry name" value="S24_LexA-like"/>
    <property type="match status" value="1"/>
</dbReference>
<proteinExistence type="predicted"/>
<dbReference type="InterPro" id="IPR015927">
    <property type="entry name" value="Peptidase_S24_S26A/B/C"/>
</dbReference>
<reference evidence="5 6" key="1">
    <citation type="submission" date="2018-08" db="EMBL/GenBank/DDBJ databases">
        <title>Fulvimarina sp. 85, whole genome shotgun sequence.</title>
        <authorList>
            <person name="Tuo L."/>
        </authorList>
    </citation>
    <scope>NUCLEOTIDE SEQUENCE [LARGE SCALE GENOMIC DNA]</scope>
    <source>
        <strain evidence="5 6">85</strain>
    </source>
</reference>
<dbReference type="RefSeq" id="WP_116681734.1">
    <property type="nucleotide sequence ID" value="NZ_QURL01000001.1"/>
</dbReference>
<keyword evidence="1" id="KW-0805">Transcription regulation</keyword>
<accession>A0A371XBA3</accession>
<dbReference type="Gene3D" id="2.10.109.10">
    <property type="entry name" value="Umud Fragment, subunit A"/>
    <property type="match status" value="1"/>
</dbReference>
<dbReference type="InterPro" id="IPR036286">
    <property type="entry name" value="LexA/Signal_pep-like_sf"/>
</dbReference>
<dbReference type="OrthoDB" id="9792157at2"/>
<dbReference type="InterPro" id="IPR039418">
    <property type="entry name" value="LexA-like"/>
</dbReference>
<keyword evidence="6" id="KW-1185">Reference proteome</keyword>
<name>A0A371XBA3_9HYPH</name>
<dbReference type="InterPro" id="IPR010982">
    <property type="entry name" value="Lambda_DNA-bd_dom_sf"/>
</dbReference>
<dbReference type="Pfam" id="PF00717">
    <property type="entry name" value="Peptidase_S24"/>
    <property type="match status" value="1"/>
</dbReference>
<organism evidence="5 6">
    <name type="scientific">Fulvimarina endophytica</name>
    <dbReference type="NCBI Taxonomy" id="2293836"/>
    <lineage>
        <taxon>Bacteria</taxon>
        <taxon>Pseudomonadati</taxon>
        <taxon>Pseudomonadota</taxon>
        <taxon>Alphaproteobacteria</taxon>
        <taxon>Hyphomicrobiales</taxon>
        <taxon>Aurantimonadaceae</taxon>
        <taxon>Fulvimarina</taxon>
    </lineage>
</organism>